<keyword evidence="3" id="KW-0677">Repeat</keyword>
<comment type="function">
    <text evidence="6">Component of a complex that catalyzes the oxidation of glycolate to glyoxylate.</text>
</comment>
<comment type="cofactor">
    <cofactor evidence="6">
        <name>[4Fe-4S] cluster</name>
        <dbReference type="ChEBI" id="CHEBI:49883"/>
    </cofactor>
    <text evidence="6">Binds 2 [4Fe-4S] clusters.</text>
</comment>
<feature type="domain" description="4Fe-4S ferredoxin-type" evidence="7">
    <location>
        <begin position="58"/>
        <end position="86"/>
    </location>
</feature>
<dbReference type="PROSITE" id="PS00198">
    <property type="entry name" value="4FE4S_FER_1"/>
    <property type="match status" value="1"/>
</dbReference>
<accession>A0A7G6E2X6</accession>
<evidence type="ECO:0000256" key="2">
    <source>
        <dbReference type="ARBA" id="ARBA00022723"/>
    </source>
</evidence>
<dbReference type="InterPro" id="IPR009051">
    <property type="entry name" value="Helical_ferredxn"/>
</dbReference>
<evidence type="ECO:0000256" key="3">
    <source>
        <dbReference type="ARBA" id="ARBA00022737"/>
    </source>
</evidence>
<dbReference type="GO" id="GO:0019154">
    <property type="term" value="F:glycolate dehydrogenase activity"/>
    <property type="evidence" value="ECO:0007669"/>
    <property type="project" value="UniProtKB-EC"/>
</dbReference>
<dbReference type="PROSITE" id="PS51379">
    <property type="entry name" value="4FE4S_FER_2"/>
    <property type="match status" value="2"/>
</dbReference>
<dbReference type="PIRSF" id="PIRSF000139">
    <property type="entry name" value="Glc_ox_4Fe-4S"/>
    <property type="match status" value="1"/>
</dbReference>
<dbReference type="InterPro" id="IPR012257">
    <property type="entry name" value="Glc_ox_4Fe-4S"/>
</dbReference>
<dbReference type="Pfam" id="PF13183">
    <property type="entry name" value="Fer4_8"/>
    <property type="match status" value="1"/>
</dbReference>
<dbReference type="PANTHER" id="PTHR32479">
    <property type="entry name" value="GLYCOLATE OXIDASE IRON-SULFUR SUBUNIT"/>
    <property type="match status" value="1"/>
</dbReference>
<dbReference type="AlphaFoldDB" id="A0A7G6E2X6"/>
<keyword evidence="2 6" id="KW-0479">Metal-binding</keyword>
<sequence>MNDEYIKPYQDETERCLRCGICLGFCPVYHAERHEGTAARGKIRMTRELLTGNLQLTPRLRKFIDLCLGCQACAESCPNKIPTDKIVAAARAQFVKDQGLPMVYYLALRWGLKNPAVMETVFASLGLARNLSLTKLLPHSLKEKEEILPPLPSKTFWEQYKAKPGSGKKVAYFVGCMTNLVFPQVGLTAVRMLEAHGYEVIVPKVYCCGLPHYSSGDMDTARELALKNVDIFSTHGVEDIITDCGSCGSALREYPHWLKDQDQSKAQEFAGKVRDITEFLVNDAGIKPGSLVLNRTVTYHDSCHLNRTMGVTREPRLLLKSLPGVEYREMIDANRCCGGAGTFNIKNPEVSMKILERKMATTKETGANTLAVGCPSCRMQLALGARKFNVPVEILHPVELLAMSYGQK</sequence>
<dbReference type="InterPro" id="IPR004017">
    <property type="entry name" value="Cys_rich_dom"/>
</dbReference>
<keyword evidence="6" id="KW-0249">Electron transport</keyword>
<evidence type="ECO:0000256" key="1">
    <source>
        <dbReference type="ARBA" id="ARBA00022485"/>
    </source>
</evidence>
<keyword evidence="9" id="KW-1185">Reference proteome</keyword>
<keyword evidence="1 6" id="KW-0004">4Fe-4S</keyword>
<dbReference type="Proteomes" id="UP000515847">
    <property type="component" value="Chromosome"/>
</dbReference>
<dbReference type="EMBL" id="CP045798">
    <property type="protein sequence ID" value="QNB46430.1"/>
    <property type="molecule type" value="Genomic_DNA"/>
</dbReference>
<dbReference type="InterPro" id="IPR017900">
    <property type="entry name" value="4Fe4S_Fe_S_CS"/>
</dbReference>
<dbReference type="PANTHER" id="PTHR32479:SF17">
    <property type="entry name" value="GLYCOLATE OXIDASE IRON-SULFUR SUBUNIT"/>
    <property type="match status" value="1"/>
</dbReference>
<dbReference type="GO" id="GO:0051539">
    <property type="term" value="F:4 iron, 4 sulfur cluster binding"/>
    <property type="evidence" value="ECO:0007669"/>
    <property type="project" value="UniProtKB-UniRule"/>
</dbReference>
<protein>
    <recommendedName>
        <fullName evidence="6">Glycolate oxidase iron-sulfur subunit</fullName>
        <ecNumber evidence="6">1.1.99.14</ecNumber>
    </recommendedName>
</protein>
<evidence type="ECO:0000256" key="5">
    <source>
        <dbReference type="ARBA" id="ARBA00023014"/>
    </source>
</evidence>
<evidence type="ECO:0000313" key="9">
    <source>
        <dbReference type="Proteomes" id="UP000515847"/>
    </source>
</evidence>
<evidence type="ECO:0000256" key="6">
    <source>
        <dbReference type="PIRNR" id="PIRNR000139"/>
    </source>
</evidence>
<comment type="catalytic activity">
    <reaction evidence="6">
        <text>glycolate + A = glyoxylate + AH2</text>
        <dbReference type="Rhea" id="RHEA:21264"/>
        <dbReference type="ChEBI" id="CHEBI:13193"/>
        <dbReference type="ChEBI" id="CHEBI:17499"/>
        <dbReference type="ChEBI" id="CHEBI:29805"/>
        <dbReference type="ChEBI" id="CHEBI:36655"/>
        <dbReference type="EC" id="1.1.99.14"/>
    </reaction>
</comment>
<dbReference type="InterPro" id="IPR017896">
    <property type="entry name" value="4Fe4S_Fe-S-bd"/>
</dbReference>
<dbReference type="Pfam" id="PF02754">
    <property type="entry name" value="CCG"/>
    <property type="match status" value="2"/>
</dbReference>
<proteinExistence type="predicted"/>
<keyword evidence="4 6" id="KW-0408">Iron</keyword>
<feature type="domain" description="4Fe-4S ferredoxin-type" evidence="7">
    <location>
        <begin position="6"/>
        <end position="36"/>
    </location>
</feature>
<gene>
    <name evidence="8" type="ORF">BR63_08965</name>
</gene>
<evidence type="ECO:0000259" key="7">
    <source>
        <dbReference type="PROSITE" id="PS51379"/>
    </source>
</evidence>
<reference evidence="8 9" key="1">
    <citation type="journal article" date="2019" name="Front. Microbiol.">
        <title>Thermoanaerosceptrum fracticalcis gen. nov. sp. nov., a Novel Fumarate-Fermenting Microorganism From a Deep Fractured Carbonate Aquifer of the US Great Basin.</title>
        <authorList>
            <person name="Hamilton-Brehm S.D."/>
            <person name="Stewart L.E."/>
            <person name="Zavarin M."/>
            <person name="Caldwell M."/>
            <person name="Lawson P.A."/>
            <person name="Onstott T.C."/>
            <person name="Grzymski J."/>
            <person name="Neveux I."/>
            <person name="Lollar B.S."/>
            <person name="Russell C.E."/>
            <person name="Moser D.P."/>
        </authorList>
    </citation>
    <scope>NUCLEOTIDE SEQUENCE [LARGE SCALE GENOMIC DNA]</scope>
    <source>
        <strain evidence="8 9">DRI-13</strain>
    </source>
</reference>
<organism evidence="8 9">
    <name type="scientific">Thermanaerosceptrum fracticalcis</name>
    <dbReference type="NCBI Taxonomy" id="1712410"/>
    <lineage>
        <taxon>Bacteria</taxon>
        <taxon>Bacillati</taxon>
        <taxon>Bacillota</taxon>
        <taxon>Clostridia</taxon>
        <taxon>Eubacteriales</taxon>
        <taxon>Peptococcaceae</taxon>
        <taxon>Thermanaerosceptrum</taxon>
    </lineage>
</organism>
<dbReference type="GO" id="GO:0046872">
    <property type="term" value="F:metal ion binding"/>
    <property type="evidence" value="ECO:0007669"/>
    <property type="project" value="UniProtKB-UniRule"/>
</dbReference>
<dbReference type="KEGG" id="tfr:BR63_08965"/>
<comment type="catalytic activity">
    <reaction evidence="6">
        <text>(R)-lactate + A = pyruvate + AH2</text>
        <dbReference type="Rhea" id="RHEA:15089"/>
        <dbReference type="ChEBI" id="CHEBI:13193"/>
        <dbReference type="ChEBI" id="CHEBI:15361"/>
        <dbReference type="ChEBI" id="CHEBI:16004"/>
        <dbReference type="ChEBI" id="CHEBI:17499"/>
    </reaction>
</comment>
<dbReference type="SUPFAM" id="SSF46548">
    <property type="entry name" value="alpha-helical ferredoxin"/>
    <property type="match status" value="1"/>
</dbReference>
<evidence type="ECO:0000313" key="8">
    <source>
        <dbReference type="EMBL" id="QNB46430.1"/>
    </source>
</evidence>
<evidence type="ECO:0000256" key="4">
    <source>
        <dbReference type="ARBA" id="ARBA00023004"/>
    </source>
</evidence>
<dbReference type="Gene3D" id="1.10.1060.10">
    <property type="entry name" value="Alpha-helical ferredoxin"/>
    <property type="match status" value="1"/>
</dbReference>
<dbReference type="OrthoDB" id="9794954at2"/>
<keyword evidence="5 6" id="KW-0411">Iron-sulfur</keyword>
<name>A0A7G6E2X6_THEFR</name>
<dbReference type="RefSeq" id="WP_034422173.1">
    <property type="nucleotide sequence ID" value="NZ_CP045798.1"/>
</dbReference>
<keyword evidence="6" id="KW-0813">Transport</keyword>
<dbReference type="EC" id="1.1.99.14" evidence="6"/>